<organism evidence="1 2">
    <name type="scientific">Ancylostoma ceylanicum</name>
    <dbReference type="NCBI Taxonomy" id="53326"/>
    <lineage>
        <taxon>Eukaryota</taxon>
        <taxon>Metazoa</taxon>
        <taxon>Ecdysozoa</taxon>
        <taxon>Nematoda</taxon>
        <taxon>Chromadorea</taxon>
        <taxon>Rhabditida</taxon>
        <taxon>Rhabditina</taxon>
        <taxon>Rhabditomorpha</taxon>
        <taxon>Strongyloidea</taxon>
        <taxon>Ancylostomatidae</taxon>
        <taxon>Ancylostomatinae</taxon>
        <taxon>Ancylostoma</taxon>
    </lineage>
</organism>
<gene>
    <name evidence="1" type="primary">Acey_s0901.g2955</name>
    <name evidence="1" type="ORF">Y032_0901g2955</name>
</gene>
<evidence type="ECO:0000313" key="1">
    <source>
        <dbReference type="EMBL" id="EYC36384.1"/>
    </source>
</evidence>
<name>A0A016W955_9BILA</name>
<proteinExistence type="predicted"/>
<sequence length="98" mass="10944">MWNLCGSSGLSHKFRIIFSCFLDMRIKKWKDSKATLVGALTPPVPPIYLNSNRVNRMIHGLFVLSAVRVEQVGVTRGPIVPISVACSRPFFPHDDAHP</sequence>
<comment type="caution">
    <text evidence="1">The sequence shown here is derived from an EMBL/GenBank/DDBJ whole genome shotgun (WGS) entry which is preliminary data.</text>
</comment>
<dbReference type="EMBL" id="JARK01000501">
    <property type="protein sequence ID" value="EYC36384.1"/>
    <property type="molecule type" value="Genomic_DNA"/>
</dbReference>
<dbReference type="Proteomes" id="UP000024635">
    <property type="component" value="Unassembled WGS sequence"/>
</dbReference>
<accession>A0A016W955</accession>
<evidence type="ECO:0000313" key="2">
    <source>
        <dbReference type="Proteomes" id="UP000024635"/>
    </source>
</evidence>
<protein>
    <submittedName>
        <fullName evidence="1">Uncharacterized protein</fullName>
    </submittedName>
</protein>
<reference evidence="2" key="1">
    <citation type="journal article" date="2015" name="Nat. Genet.">
        <title>The genome and transcriptome of the zoonotic hookworm Ancylostoma ceylanicum identify infection-specific gene families.</title>
        <authorList>
            <person name="Schwarz E.M."/>
            <person name="Hu Y."/>
            <person name="Antoshechkin I."/>
            <person name="Miller M.M."/>
            <person name="Sternberg P.W."/>
            <person name="Aroian R.V."/>
        </authorList>
    </citation>
    <scope>NUCLEOTIDE SEQUENCE</scope>
    <source>
        <strain evidence="2">HY135</strain>
    </source>
</reference>
<keyword evidence="2" id="KW-1185">Reference proteome</keyword>
<dbReference type="AlphaFoldDB" id="A0A016W955"/>